<dbReference type="Proteomes" id="UP000694867">
    <property type="component" value="Unplaced"/>
</dbReference>
<evidence type="ECO:0000313" key="3">
    <source>
        <dbReference type="Proteomes" id="UP000694867"/>
    </source>
</evidence>
<gene>
    <name evidence="4" type="primary">LOC100898627</name>
</gene>
<evidence type="ECO:0000313" key="4">
    <source>
        <dbReference type="RefSeq" id="XP_003738727.1"/>
    </source>
</evidence>
<keyword evidence="1" id="KW-0472">Membrane</keyword>
<keyword evidence="1" id="KW-1133">Transmembrane helix</keyword>
<evidence type="ECO:0000256" key="1">
    <source>
        <dbReference type="SAM" id="Phobius"/>
    </source>
</evidence>
<keyword evidence="1" id="KW-0812">Transmembrane</keyword>
<feature type="transmembrane region" description="Helical" evidence="1">
    <location>
        <begin position="83"/>
        <end position="103"/>
    </location>
</feature>
<name>A0AAJ6QLC5_9ACAR</name>
<proteinExistence type="predicted"/>
<feature type="chain" id="PRO_5042565450" evidence="2">
    <location>
        <begin position="25"/>
        <end position="238"/>
    </location>
</feature>
<dbReference type="RefSeq" id="XP_003738727.1">
    <property type="nucleotide sequence ID" value="XM_003738679.1"/>
</dbReference>
<feature type="signal peptide" evidence="2">
    <location>
        <begin position="1"/>
        <end position="24"/>
    </location>
</feature>
<keyword evidence="2" id="KW-0732">Signal</keyword>
<sequence length="238" mass="26554">MKQTVFRQCFAAVFAVLLVNHAVADELMSGFVQAATKEVLKSWVQSRARRSLTEELTATARSLGNEISSGAQNVAKSMAMSPFLLPLWLPLLVLGSAFFFTMVSPHMLPSIIKTFSPVLRQASLISGSLGFHEISRALDPDELKRNVQPGELLERGLDVMSVKDSGCRRKLFCEIGSYTLDKQPAMARFLDLFSDTMTRALPNYSEPLIRGLHGTECVKLYNQCEYSPFGKLLNYYFV</sequence>
<dbReference type="GeneID" id="100898627"/>
<dbReference type="AlphaFoldDB" id="A0AAJ6QLC5"/>
<keyword evidence="3" id="KW-1185">Reference proteome</keyword>
<protein>
    <submittedName>
        <fullName evidence="4">Uncharacterized protein LOC100898627</fullName>
    </submittedName>
</protein>
<organism evidence="3 4">
    <name type="scientific">Galendromus occidentalis</name>
    <name type="common">western predatory mite</name>
    <dbReference type="NCBI Taxonomy" id="34638"/>
    <lineage>
        <taxon>Eukaryota</taxon>
        <taxon>Metazoa</taxon>
        <taxon>Ecdysozoa</taxon>
        <taxon>Arthropoda</taxon>
        <taxon>Chelicerata</taxon>
        <taxon>Arachnida</taxon>
        <taxon>Acari</taxon>
        <taxon>Parasitiformes</taxon>
        <taxon>Mesostigmata</taxon>
        <taxon>Gamasina</taxon>
        <taxon>Phytoseioidea</taxon>
        <taxon>Phytoseiidae</taxon>
        <taxon>Typhlodrominae</taxon>
        <taxon>Galendromus</taxon>
    </lineage>
</organism>
<reference evidence="4" key="1">
    <citation type="submission" date="2025-08" db="UniProtKB">
        <authorList>
            <consortium name="RefSeq"/>
        </authorList>
    </citation>
    <scope>IDENTIFICATION</scope>
</reference>
<accession>A0AAJ6QLC5</accession>
<dbReference type="KEGG" id="goe:100898627"/>
<evidence type="ECO:0000256" key="2">
    <source>
        <dbReference type="SAM" id="SignalP"/>
    </source>
</evidence>